<proteinExistence type="predicted"/>
<sequence length="93" mass="10455">MPTRTLQNINSTAKLYTEQNRNFSAQLTAWNATSSLPSTRPYISADLNWSPRALSQRRATGALELYDSEMDNCESGLSRIRPAVLCQAFMTPR</sequence>
<organism evidence="1 2">
    <name type="scientific">Caerostris darwini</name>
    <dbReference type="NCBI Taxonomy" id="1538125"/>
    <lineage>
        <taxon>Eukaryota</taxon>
        <taxon>Metazoa</taxon>
        <taxon>Ecdysozoa</taxon>
        <taxon>Arthropoda</taxon>
        <taxon>Chelicerata</taxon>
        <taxon>Arachnida</taxon>
        <taxon>Araneae</taxon>
        <taxon>Araneomorphae</taxon>
        <taxon>Entelegynae</taxon>
        <taxon>Araneoidea</taxon>
        <taxon>Araneidae</taxon>
        <taxon>Caerostris</taxon>
    </lineage>
</organism>
<protein>
    <submittedName>
        <fullName evidence="1">Uncharacterized protein</fullName>
    </submittedName>
</protein>
<name>A0AAV4WLC8_9ARAC</name>
<keyword evidence="2" id="KW-1185">Reference proteome</keyword>
<dbReference type="AlphaFoldDB" id="A0AAV4WLC8"/>
<evidence type="ECO:0000313" key="1">
    <source>
        <dbReference type="EMBL" id="GIY83113.1"/>
    </source>
</evidence>
<accession>A0AAV4WLC8</accession>
<reference evidence="1 2" key="1">
    <citation type="submission" date="2021-06" db="EMBL/GenBank/DDBJ databases">
        <title>Caerostris darwini draft genome.</title>
        <authorList>
            <person name="Kono N."/>
            <person name="Arakawa K."/>
        </authorList>
    </citation>
    <scope>NUCLEOTIDE SEQUENCE [LARGE SCALE GENOMIC DNA]</scope>
</reference>
<gene>
    <name evidence="1" type="ORF">CDAR_56401</name>
</gene>
<comment type="caution">
    <text evidence="1">The sequence shown here is derived from an EMBL/GenBank/DDBJ whole genome shotgun (WGS) entry which is preliminary data.</text>
</comment>
<dbReference type="Proteomes" id="UP001054837">
    <property type="component" value="Unassembled WGS sequence"/>
</dbReference>
<dbReference type="EMBL" id="BPLQ01014780">
    <property type="protein sequence ID" value="GIY83113.1"/>
    <property type="molecule type" value="Genomic_DNA"/>
</dbReference>
<evidence type="ECO:0000313" key="2">
    <source>
        <dbReference type="Proteomes" id="UP001054837"/>
    </source>
</evidence>